<evidence type="ECO:0000313" key="2">
    <source>
        <dbReference type="Proteomes" id="UP001549036"/>
    </source>
</evidence>
<organism evidence="1 2">
    <name type="scientific">Mesorhizobium shonense</name>
    <dbReference type="NCBI Taxonomy" id="1209948"/>
    <lineage>
        <taxon>Bacteria</taxon>
        <taxon>Pseudomonadati</taxon>
        <taxon>Pseudomonadota</taxon>
        <taxon>Alphaproteobacteria</taxon>
        <taxon>Hyphomicrobiales</taxon>
        <taxon>Phyllobacteriaceae</taxon>
        <taxon>Mesorhizobium</taxon>
    </lineage>
</organism>
<dbReference type="EMBL" id="JBEPLM010000004">
    <property type="protein sequence ID" value="MET3593183.1"/>
    <property type="molecule type" value="Genomic_DNA"/>
</dbReference>
<protein>
    <submittedName>
        <fullName evidence="1">Uncharacterized protein</fullName>
    </submittedName>
</protein>
<proteinExistence type="predicted"/>
<keyword evidence="2" id="KW-1185">Reference proteome</keyword>
<evidence type="ECO:0000313" key="1">
    <source>
        <dbReference type="EMBL" id="MET3593183.1"/>
    </source>
</evidence>
<sequence>MNDEGIALGPECFPTVMWAGGEREPKAIPDLFQGMNGFVVLEKAADVLLQFDLGEGGVDPVKLLRRDRLTAFPDAYSF</sequence>
<dbReference type="Proteomes" id="UP001549036">
    <property type="component" value="Unassembled WGS sequence"/>
</dbReference>
<dbReference type="RefSeq" id="WP_292372108.1">
    <property type="nucleotide sequence ID" value="NZ_JBEPLM010000004.1"/>
</dbReference>
<reference evidence="1 2" key="1">
    <citation type="submission" date="2024-06" db="EMBL/GenBank/DDBJ databases">
        <title>Genomic Encyclopedia of Type Strains, Phase IV (KMG-IV): sequencing the most valuable type-strain genomes for metagenomic binning, comparative biology and taxonomic classification.</title>
        <authorList>
            <person name="Goeker M."/>
        </authorList>
    </citation>
    <scope>NUCLEOTIDE SEQUENCE [LARGE SCALE GENOMIC DNA]</scope>
    <source>
        <strain evidence="1 2">DSM 29846</strain>
    </source>
</reference>
<comment type="caution">
    <text evidence="1">The sequence shown here is derived from an EMBL/GenBank/DDBJ whole genome shotgun (WGS) entry which is preliminary data.</text>
</comment>
<name>A0ABV2HRG3_9HYPH</name>
<accession>A0ABV2HRG3</accession>
<gene>
    <name evidence="1" type="ORF">ABID26_002580</name>
</gene>